<dbReference type="Proteomes" id="UP000231658">
    <property type="component" value="Unassembled WGS sequence"/>
</dbReference>
<dbReference type="PANTHER" id="PTHR30537">
    <property type="entry name" value="HTH-TYPE TRANSCRIPTIONAL REGULATOR"/>
    <property type="match status" value="1"/>
</dbReference>
<evidence type="ECO:0000259" key="5">
    <source>
        <dbReference type="PROSITE" id="PS50931"/>
    </source>
</evidence>
<dbReference type="Gene3D" id="3.40.190.290">
    <property type="match status" value="1"/>
</dbReference>
<dbReference type="Pfam" id="PF00126">
    <property type="entry name" value="HTH_1"/>
    <property type="match status" value="1"/>
</dbReference>
<evidence type="ECO:0000256" key="1">
    <source>
        <dbReference type="ARBA" id="ARBA00009437"/>
    </source>
</evidence>
<dbReference type="InterPro" id="IPR005119">
    <property type="entry name" value="LysR_subst-bd"/>
</dbReference>
<dbReference type="RefSeq" id="WP_069186668.1">
    <property type="nucleotide sequence ID" value="NZ_FLYE01000007.1"/>
</dbReference>
<evidence type="ECO:0000313" key="6">
    <source>
        <dbReference type="EMBL" id="SCA55976.1"/>
    </source>
</evidence>
<feature type="domain" description="HTH lysR-type" evidence="5">
    <location>
        <begin position="1"/>
        <end position="58"/>
    </location>
</feature>
<proteinExistence type="inferred from homology"/>
<keyword evidence="7" id="KW-1185">Reference proteome</keyword>
<evidence type="ECO:0000256" key="2">
    <source>
        <dbReference type="ARBA" id="ARBA00023015"/>
    </source>
</evidence>
<dbReference type="InterPro" id="IPR036388">
    <property type="entry name" value="WH-like_DNA-bd_sf"/>
</dbReference>
<dbReference type="Gene3D" id="1.10.10.10">
    <property type="entry name" value="Winged helix-like DNA-binding domain superfamily/Winged helix DNA-binding domain"/>
    <property type="match status" value="1"/>
</dbReference>
<comment type="similarity">
    <text evidence="1">Belongs to the LysR transcriptional regulatory family.</text>
</comment>
<keyword evidence="4" id="KW-0804">Transcription</keyword>
<reference evidence="6 7" key="1">
    <citation type="submission" date="2016-07" db="EMBL/GenBank/DDBJ databases">
        <authorList>
            <person name="Lefevre C.T."/>
        </authorList>
    </citation>
    <scope>NUCLEOTIDE SEQUENCE [LARGE SCALE GENOMIC DNA]</scope>
    <source>
        <strain evidence="6">PR1</strain>
    </source>
</reference>
<organism evidence="6 7">
    <name type="scientific">Candidatus Terasakiella magnetica</name>
    <dbReference type="NCBI Taxonomy" id="1867952"/>
    <lineage>
        <taxon>Bacteria</taxon>
        <taxon>Pseudomonadati</taxon>
        <taxon>Pseudomonadota</taxon>
        <taxon>Alphaproteobacteria</taxon>
        <taxon>Rhodospirillales</taxon>
        <taxon>Terasakiellaceae</taxon>
        <taxon>Terasakiella</taxon>
    </lineage>
</organism>
<name>A0A1C3RFA5_9PROT</name>
<dbReference type="CDD" id="cd08422">
    <property type="entry name" value="PBP2_CrgA_like"/>
    <property type="match status" value="1"/>
</dbReference>
<dbReference type="Pfam" id="PF03466">
    <property type="entry name" value="LysR_substrate"/>
    <property type="match status" value="1"/>
</dbReference>
<dbReference type="InterPro" id="IPR058163">
    <property type="entry name" value="LysR-type_TF_proteobact-type"/>
</dbReference>
<dbReference type="PANTHER" id="PTHR30537:SF5">
    <property type="entry name" value="HTH-TYPE TRANSCRIPTIONAL ACTIVATOR TTDR-RELATED"/>
    <property type="match status" value="1"/>
</dbReference>
<dbReference type="GO" id="GO:0003677">
    <property type="term" value="F:DNA binding"/>
    <property type="evidence" value="ECO:0007669"/>
    <property type="project" value="UniProtKB-KW"/>
</dbReference>
<gene>
    <name evidence="6" type="ORF">MTBPR1_150023</name>
</gene>
<evidence type="ECO:0000256" key="3">
    <source>
        <dbReference type="ARBA" id="ARBA00023125"/>
    </source>
</evidence>
<dbReference type="InterPro" id="IPR000847">
    <property type="entry name" value="LysR_HTH_N"/>
</dbReference>
<dbReference type="SUPFAM" id="SSF46785">
    <property type="entry name" value="Winged helix' DNA-binding domain"/>
    <property type="match status" value="1"/>
</dbReference>
<evidence type="ECO:0000313" key="7">
    <source>
        <dbReference type="Proteomes" id="UP000231658"/>
    </source>
</evidence>
<dbReference type="SUPFAM" id="SSF53850">
    <property type="entry name" value="Periplasmic binding protein-like II"/>
    <property type="match status" value="1"/>
</dbReference>
<dbReference type="GO" id="GO:0003700">
    <property type="term" value="F:DNA-binding transcription factor activity"/>
    <property type="evidence" value="ECO:0007669"/>
    <property type="project" value="InterPro"/>
</dbReference>
<keyword evidence="3" id="KW-0238">DNA-binding</keyword>
<dbReference type="EMBL" id="FLYE01000007">
    <property type="protein sequence ID" value="SCA55976.1"/>
    <property type="molecule type" value="Genomic_DNA"/>
</dbReference>
<accession>A0A1C3RFA5</accession>
<keyword evidence="2" id="KW-0805">Transcription regulation</keyword>
<sequence length="303" mass="33451">MDTASLRLFVLCAEKLNISAAGRSLGMAPAVASARLSKLEHSLGADLLHRSTRKVSLSLEGADFLPYAKEMIAQEEAGRAALGQGNAMVSGTLRFTAPSSFAQTYIAPILPEFLELHPEVNLELQLSDSQFDLIEGSFDLALRNSAIKDSSLIGRKLSNDRRILCAAPSYLEKYGIPQHPDELENHQLIGFKNFVTRLLIGPEETNGQFSPQKAKRRLIIDNGMCQKAATLAGAGISLNSTWIIHQEIKQGKLIQVLPHYEVDDQSALWLLYPKSNVLTAKVRVFIDFLIEKIAKNTPWEQVD</sequence>
<dbReference type="PROSITE" id="PS50931">
    <property type="entry name" value="HTH_LYSR"/>
    <property type="match status" value="1"/>
</dbReference>
<dbReference type="InterPro" id="IPR036390">
    <property type="entry name" value="WH_DNA-bd_sf"/>
</dbReference>
<evidence type="ECO:0000256" key="4">
    <source>
        <dbReference type="ARBA" id="ARBA00023163"/>
    </source>
</evidence>
<dbReference type="AlphaFoldDB" id="A0A1C3RFA5"/>
<protein>
    <submittedName>
        <fullName evidence="6">LysR substrate binding domain protein</fullName>
    </submittedName>
</protein>
<dbReference type="STRING" id="1867952.MTBPR1_150023"/>
<dbReference type="OrthoDB" id="9786526at2"/>